<name>A0A2P7TZP3_9NEIS</name>
<protein>
    <submittedName>
        <fullName evidence="2">Uncharacterized protein</fullName>
    </submittedName>
</protein>
<dbReference type="AlphaFoldDB" id="A0A2P7TZP3"/>
<evidence type="ECO:0000313" key="3">
    <source>
        <dbReference type="Proteomes" id="UP000241868"/>
    </source>
</evidence>
<evidence type="ECO:0000313" key="2">
    <source>
        <dbReference type="EMBL" id="PSJ80202.1"/>
    </source>
</evidence>
<feature type="transmembrane region" description="Helical" evidence="1">
    <location>
        <begin position="6"/>
        <end position="27"/>
    </location>
</feature>
<keyword evidence="1" id="KW-1133">Transmembrane helix</keyword>
<keyword evidence="3" id="KW-1185">Reference proteome</keyword>
<comment type="caution">
    <text evidence="2">The sequence shown here is derived from an EMBL/GenBank/DDBJ whole genome shotgun (WGS) entry which is preliminary data.</text>
</comment>
<proteinExistence type="predicted"/>
<gene>
    <name evidence="2" type="ORF">C7N83_07620</name>
</gene>
<keyword evidence="1" id="KW-0472">Membrane</keyword>
<reference evidence="2 3" key="1">
    <citation type="submission" date="2018-03" db="EMBL/GenBank/DDBJ databases">
        <title>Neisseria weixii sp. nov., isolated from the intestinal contents of Tibetan Plateau pika (Ochotona curzoniae) in Yushu, Qinghai Province, China.</title>
        <authorList>
            <person name="Gui Z."/>
        </authorList>
    </citation>
    <scope>NUCLEOTIDE SEQUENCE [LARGE SCALE GENOMIC DNA]</scope>
    <source>
        <strain evidence="2 3">ATCC 51483</strain>
    </source>
</reference>
<keyword evidence="1" id="KW-0812">Transmembrane</keyword>
<dbReference type="EMBL" id="PXYY01000042">
    <property type="protein sequence ID" value="PSJ80202.1"/>
    <property type="molecule type" value="Genomic_DNA"/>
</dbReference>
<sequence length="67" mass="7777">MNPYTLLMAFFFVLVCVVALSVYYGLIHQPPLSRNQIKFVLFFLLATLLSLIGIFLSLSFFPLFWIK</sequence>
<feature type="transmembrane region" description="Helical" evidence="1">
    <location>
        <begin position="39"/>
        <end position="66"/>
    </location>
</feature>
<dbReference type="Proteomes" id="UP000241868">
    <property type="component" value="Unassembled WGS sequence"/>
</dbReference>
<evidence type="ECO:0000256" key="1">
    <source>
        <dbReference type="SAM" id="Phobius"/>
    </source>
</evidence>
<accession>A0A2P7TZP3</accession>
<organism evidence="2 3">
    <name type="scientific">Neisseria iguanae</name>
    <dbReference type="NCBI Taxonomy" id="90242"/>
    <lineage>
        <taxon>Bacteria</taxon>
        <taxon>Pseudomonadati</taxon>
        <taxon>Pseudomonadota</taxon>
        <taxon>Betaproteobacteria</taxon>
        <taxon>Neisseriales</taxon>
        <taxon>Neisseriaceae</taxon>
        <taxon>Neisseria</taxon>
    </lineage>
</organism>